<dbReference type="OrthoDB" id="411301at2"/>
<reference evidence="1 2" key="1">
    <citation type="submission" date="2019-08" db="EMBL/GenBank/DDBJ databases">
        <title>Genome of Luteibaculum oceani JCM 18817.</title>
        <authorList>
            <person name="Bowman J.P."/>
        </authorList>
    </citation>
    <scope>NUCLEOTIDE SEQUENCE [LARGE SCALE GENOMIC DNA]</scope>
    <source>
        <strain evidence="1 2">JCM 18817</strain>
    </source>
</reference>
<evidence type="ECO:0000313" key="1">
    <source>
        <dbReference type="EMBL" id="TXC85218.1"/>
    </source>
</evidence>
<evidence type="ECO:0008006" key="3">
    <source>
        <dbReference type="Google" id="ProtNLM"/>
    </source>
</evidence>
<accession>A0A5C6VPM5</accession>
<dbReference type="AlphaFoldDB" id="A0A5C6VPM5"/>
<gene>
    <name evidence="1" type="ORF">FRX97_00930</name>
</gene>
<dbReference type="EMBL" id="VORB01000001">
    <property type="protein sequence ID" value="TXC85218.1"/>
    <property type="molecule type" value="Genomic_DNA"/>
</dbReference>
<organism evidence="1 2">
    <name type="scientific">Luteibaculum oceani</name>
    <dbReference type="NCBI Taxonomy" id="1294296"/>
    <lineage>
        <taxon>Bacteria</taxon>
        <taxon>Pseudomonadati</taxon>
        <taxon>Bacteroidota</taxon>
        <taxon>Flavobacteriia</taxon>
        <taxon>Flavobacteriales</taxon>
        <taxon>Luteibaculaceae</taxon>
        <taxon>Luteibaculum</taxon>
    </lineage>
</organism>
<evidence type="ECO:0000313" key="2">
    <source>
        <dbReference type="Proteomes" id="UP000321168"/>
    </source>
</evidence>
<comment type="caution">
    <text evidence="1">The sequence shown here is derived from an EMBL/GenBank/DDBJ whole genome shotgun (WGS) entry which is preliminary data.</text>
</comment>
<dbReference type="SUPFAM" id="SSF55961">
    <property type="entry name" value="Bet v1-like"/>
    <property type="match status" value="1"/>
</dbReference>
<keyword evidence="2" id="KW-1185">Reference proteome</keyword>
<name>A0A5C6VPM5_9FLAO</name>
<proteinExistence type="predicted"/>
<dbReference type="Proteomes" id="UP000321168">
    <property type="component" value="Unassembled WGS sequence"/>
</dbReference>
<sequence>MKLSFTEIIEAPKELVAELMRNEHNKDWQDGFVGASNIEGNPGEEGCKTRLQYELDGNQFEIIETIWEIKNSSLFHVGYEFGNINNYTENYFESLSENQTKWISNTYFKFPWIMYLMSFRLKRKLRDHSFRNIRNFKRFVESKAH</sequence>
<protein>
    <recommendedName>
        <fullName evidence="3">SRPBCC family protein</fullName>
    </recommendedName>
</protein>
<dbReference type="RefSeq" id="WP_147012438.1">
    <property type="nucleotide sequence ID" value="NZ_VORB01000001.1"/>
</dbReference>